<organism evidence="2 3">
    <name type="scientific">Candidatus Acidiferrum panamense</name>
    <dbReference type="NCBI Taxonomy" id="2741543"/>
    <lineage>
        <taxon>Bacteria</taxon>
        <taxon>Pseudomonadati</taxon>
        <taxon>Acidobacteriota</taxon>
        <taxon>Terriglobia</taxon>
        <taxon>Candidatus Acidiferrales</taxon>
        <taxon>Candidatus Acidiferrum</taxon>
    </lineage>
</organism>
<keyword evidence="3" id="KW-1185">Reference proteome</keyword>
<feature type="compositionally biased region" description="Low complexity" evidence="1">
    <location>
        <begin position="24"/>
        <end position="39"/>
    </location>
</feature>
<feature type="region of interest" description="Disordered" evidence="1">
    <location>
        <begin position="19"/>
        <end position="45"/>
    </location>
</feature>
<dbReference type="AlphaFoldDB" id="A0A7V8T0S9"/>
<evidence type="ECO:0000313" key="2">
    <source>
        <dbReference type="EMBL" id="MBA0089311.1"/>
    </source>
</evidence>
<comment type="caution">
    <text evidence="2">The sequence shown here is derived from an EMBL/GenBank/DDBJ whole genome shotgun (WGS) entry which is preliminary data.</text>
</comment>
<proteinExistence type="predicted"/>
<dbReference type="Proteomes" id="UP000567293">
    <property type="component" value="Unassembled WGS sequence"/>
</dbReference>
<protein>
    <submittedName>
        <fullName evidence="2">Uncharacterized protein</fullName>
    </submittedName>
</protein>
<reference evidence="2" key="1">
    <citation type="submission" date="2020-06" db="EMBL/GenBank/DDBJ databases">
        <title>Legume-microbial interactions unlock mineral nutrients during tropical forest succession.</title>
        <authorList>
            <person name="Epihov D.Z."/>
        </authorList>
    </citation>
    <scope>NUCLEOTIDE SEQUENCE [LARGE SCALE GENOMIC DNA]</scope>
    <source>
        <strain evidence="2">Pan2503</strain>
    </source>
</reference>
<accession>A0A7V8T0S9</accession>
<name>A0A7V8T0S9_9BACT</name>
<gene>
    <name evidence="2" type="ORF">HRJ53_30335</name>
</gene>
<sequence>MIEGIEYVDTSAYEQYEKQEGDYVEGAEAPAEGAETTVPPDEEER</sequence>
<evidence type="ECO:0000313" key="3">
    <source>
        <dbReference type="Proteomes" id="UP000567293"/>
    </source>
</evidence>
<dbReference type="EMBL" id="JACDQQ010002925">
    <property type="protein sequence ID" value="MBA0089311.1"/>
    <property type="molecule type" value="Genomic_DNA"/>
</dbReference>
<evidence type="ECO:0000256" key="1">
    <source>
        <dbReference type="SAM" id="MobiDB-lite"/>
    </source>
</evidence>